<dbReference type="InterPro" id="IPR006626">
    <property type="entry name" value="PbH1"/>
</dbReference>
<accession>A0A7W7IUY2</accession>
<dbReference type="PROSITE" id="PS51820">
    <property type="entry name" value="PA14"/>
    <property type="match status" value="1"/>
</dbReference>
<name>A0A7W7IUY2_9FLAO</name>
<dbReference type="InterPro" id="IPR011658">
    <property type="entry name" value="PA14_dom"/>
</dbReference>
<gene>
    <name evidence="2" type="ORF">HNP37_001075</name>
</gene>
<dbReference type="Gene3D" id="2.60.120.380">
    <property type="match status" value="1"/>
</dbReference>
<proteinExistence type="predicted"/>
<dbReference type="SMART" id="SM00758">
    <property type="entry name" value="PA14"/>
    <property type="match status" value="1"/>
</dbReference>
<dbReference type="Pfam" id="PF07691">
    <property type="entry name" value="PA14"/>
    <property type="match status" value="1"/>
</dbReference>
<evidence type="ECO:0000259" key="1">
    <source>
        <dbReference type="PROSITE" id="PS51820"/>
    </source>
</evidence>
<dbReference type="InterPro" id="IPR037524">
    <property type="entry name" value="PA14/GLEYA"/>
</dbReference>
<evidence type="ECO:0000313" key="2">
    <source>
        <dbReference type="EMBL" id="MBB4801036.1"/>
    </source>
</evidence>
<dbReference type="SMART" id="SM00710">
    <property type="entry name" value="PbH1"/>
    <property type="match status" value="8"/>
</dbReference>
<dbReference type="Proteomes" id="UP000561681">
    <property type="component" value="Unassembled WGS sequence"/>
</dbReference>
<protein>
    <recommendedName>
        <fullName evidence="1">PA14 domain-containing protein</fullName>
    </recommendedName>
</protein>
<dbReference type="EMBL" id="JACHLD010000001">
    <property type="protein sequence ID" value="MBB4801036.1"/>
    <property type="molecule type" value="Genomic_DNA"/>
</dbReference>
<keyword evidence="3" id="KW-1185">Reference proteome</keyword>
<dbReference type="RefSeq" id="WP_184159141.1">
    <property type="nucleotide sequence ID" value="NZ_JACHLD010000001.1"/>
</dbReference>
<reference evidence="2 3" key="1">
    <citation type="submission" date="2020-08" db="EMBL/GenBank/DDBJ databases">
        <title>Functional genomics of gut bacteria from endangered species of beetles.</title>
        <authorList>
            <person name="Carlos-Shanley C."/>
        </authorList>
    </citation>
    <scope>NUCLEOTIDE SEQUENCE [LARGE SCALE GENOMIC DNA]</scope>
    <source>
        <strain evidence="2 3">S00142</strain>
    </source>
</reference>
<evidence type="ECO:0000313" key="3">
    <source>
        <dbReference type="Proteomes" id="UP000561681"/>
    </source>
</evidence>
<organism evidence="2 3">
    <name type="scientific">Flavobacterium nitrogenifigens</name>
    <dbReference type="NCBI Taxonomy" id="1617283"/>
    <lineage>
        <taxon>Bacteria</taxon>
        <taxon>Pseudomonadati</taxon>
        <taxon>Bacteroidota</taxon>
        <taxon>Flavobacteriia</taxon>
        <taxon>Flavobacteriales</taxon>
        <taxon>Flavobacteriaceae</taxon>
        <taxon>Flavobacterium</taxon>
    </lineage>
</organism>
<feature type="domain" description="PA14" evidence="1">
    <location>
        <begin position="419"/>
        <end position="559"/>
    </location>
</feature>
<comment type="caution">
    <text evidence="2">The sequence shown here is derived from an EMBL/GenBank/DDBJ whole genome shotgun (WGS) entry which is preliminary data.</text>
</comment>
<dbReference type="NCBIfam" id="NF033708">
    <property type="entry name" value="T9SS_Cterm_ChiA"/>
    <property type="match status" value="1"/>
</dbReference>
<dbReference type="AlphaFoldDB" id="A0A7W7IUY2"/>
<sequence>MTNTDNLGYIARSIIWIASNGSIGSTNITIKNSNLRFANRNSGSTLLTGVYSGSNSLGGDNNIAENTNNGANSNISIINNETFNVKDGININGNATTANSPTGWKIQGNKIGTTTVAEKPIRGIYLSNALNYEISGNTISGIRNTVNDGNDCAAVVSLGSSAGTISSNYITDIANEQHNNSKYSAGILVKTTGTTNITNNIISNVYNTTADSNNYNYYNRAHNIFIYSGSATNVYYNTLIASGAPSGTNSASCLYTQGGSGINIKNNIFVNQQSNEQYAIFLNGGTLGQISNNDYYVNSSTNKFLNRISSTLYTATTAGTVPAAWNSAVGDSASQTFLPTFVAPGTDYHIQDVTVNNNLTGVAIAGITTDIDGDTRVKPYIGADEVVKCVPAGDQTSFGSESWIGYVYSFTGNTAPNPAYNTLPTGTTYLGTVTESTRNFDRNVDTGAVNGVTRNFCDTAPTDRFFVRYKMTANIAEIGQYNFTIGSDDGVRLYIDGVKVLERWNQHSYTVDAFLYNFTTTGNHQFILEYFEVDGSSRVAISFGAVKGDQALPYGNNVWNVYGLTKNDLNLSNTVYAGYYVDSNVNVNSKTYWDADKSPSSATNWQGAPIPNDNFTVSYRRQGFPCGTYRIELANSDDATQIYLNDNLIFTQAGYTNTPAYINGTTTYILNSTSKIEVRLREDGGNANVGVNFVRVLTTYTGSETVNSNTSIVISSPTVTLGSDIQVCSCTVNSGSTFNIPSDRTLTVDEDINVLGTGKLAILSGGSLLQTSTSKTMYTGNATTSFEVQRTTNVRRMDATYWSMPVTNAAFTMATLSPNTLLDKYYWYDPNSSWTVNLNGTMPMEVGKGYNIRAPQPYDTNVAAPFTGVFKGIPNNGDIAPVVIANKFNLVGNPYPSAISATALINGNTNLGTLYFWTHNSSPVLNPSDGKYYYNNADFAAFNLTGFTGTSSGATLNGQPFEGYIAAGQGFLAKPKTGTLTFNNTMRIANKNKQFYKSNDSGELERNRLWLNLSNDLGAFKQILVGYIEGATNSFDINYDANTLGSNSSADFYSINESNNMTIQGRELPFDNKDIVPLGYKAATAGEYTISIDHADGIFDTQEVYLEDLTTGKTVSLRTENYKFTTEAGTFANRFNLRYTSKTLGTGDFENAENAVMISVKSKIVKVTATQENIKEVQIYNIGGQLVYNKNKVDSNELQITNLPSGNQVLVVKVVLENGSEVSKKIIFN</sequence>